<dbReference type="Pfam" id="PF00440">
    <property type="entry name" value="TetR_N"/>
    <property type="match status" value="1"/>
</dbReference>
<gene>
    <name evidence="6" type="ORF">HN018_24640</name>
</gene>
<feature type="DNA-binding region" description="H-T-H motif" evidence="4">
    <location>
        <begin position="32"/>
        <end position="51"/>
    </location>
</feature>
<dbReference type="PROSITE" id="PS01081">
    <property type="entry name" value="HTH_TETR_1"/>
    <property type="match status" value="1"/>
</dbReference>
<dbReference type="PANTHER" id="PTHR47506">
    <property type="entry name" value="TRANSCRIPTIONAL REGULATORY PROTEIN"/>
    <property type="match status" value="1"/>
</dbReference>
<evidence type="ECO:0000313" key="7">
    <source>
        <dbReference type="Proteomes" id="UP000500767"/>
    </source>
</evidence>
<dbReference type="GO" id="GO:0003677">
    <property type="term" value="F:DNA binding"/>
    <property type="evidence" value="ECO:0007669"/>
    <property type="project" value="UniProtKB-UniRule"/>
</dbReference>
<evidence type="ECO:0000313" key="6">
    <source>
        <dbReference type="EMBL" id="QKE93583.1"/>
    </source>
</evidence>
<organism evidence="6 7">
    <name type="scientific">Lichenicola cladoniae</name>
    <dbReference type="NCBI Taxonomy" id="1484109"/>
    <lineage>
        <taxon>Bacteria</taxon>
        <taxon>Pseudomonadati</taxon>
        <taxon>Pseudomonadota</taxon>
        <taxon>Alphaproteobacteria</taxon>
        <taxon>Acetobacterales</taxon>
        <taxon>Acetobacteraceae</taxon>
        <taxon>Lichenicola</taxon>
    </lineage>
</organism>
<dbReference type="Proteomes" id="UP000500767">
    <property type="component" value="Plasmid unnamed2"/>
</dbReference>
<evidence type="ECO:0000256" key="4">
    <source>
        <dbReference type="PROSITE-ProRule" id="PRU00335"/>
    </source>
</evidence>
<keyword evidence="7" id="KW-1185">Reference proteome</keyword>
<dbReference type="PANTHER" id="PTHR47506:SF7">
    <property type="entry name" value="TRANSCRIPTIONAL REGULATORY PROTEIN"/>
    <property type="match status" value="1"/>
</dbReference>
<evidence type="ECO:0000256" key="2">
    <source>
        <dbReference type="ARBA" id="ARBA00023125"/>
    </source>
</evidence>
<dbReference type="EMBL" id="CP053710">
    <property type="protein sequence ID" value="QKE93583.1"/>
    <property type="molecule type" value="Genomic_DNA"/>
</dbReference>
<dbReference type="KEGG" id="lck:HN018_24640"/>
<sequence length="192" mass="21022">MRFPPAETAEKHEKILNESSRLFRERGLSGVSVGDLMKAADLTHGSFYNHFASKQDLVAECVAHVCALAEGQIELATPTGAGKRAFVAKYLSVAARDNPGRACLMSSLGPEIAREPTVRPAMTQYVYTFVAKLATHFPWPRTRDARRDAIRMTASMVGALVLARAVDDEALSREILLTVTRQLTQNGEHPAD</sequence>
<dbReference type="InterPro" id="IPR001647">
    <property type="entry name" value="HTH_TetR"/>
</dbReference>
<reference evidence="6 7" key="1">
    <citation type="journal article" date="2014" name="World J. Microbiol. Biotechnol.">
        <title>Biodiversity and physiological characteristics of Antarctic and Arctic lichens-associated bacteria.</title>
        <authorList>
            <person name="Lee Y.M."/>
            <person name="Kim E.H."/>
            <person name="Lee H.K."/>
            <person name="Hong S.G."/>
        </authorList>
    </citation>
    <scope>NUCLEOTIDE SEQUENCE [LARGE SCALE GENOMIC DNA]</scope>
    <source>
        <strain evidence="6 7">PAMC 26569</strain>
        <plasmid evidence="6">unnamed2</plasmid>
    </source>
</reference>
<dbReference type="SUPFAM" id="SSF48498">
    <property type="entry name" value="Tetracyclin repressor-like, C-terminal domain"/>
    <property type="match status" value="1"/>
</dbReference>
<feature type="domain" description="HTH tetR-type" evidence="5">
    <location>
        <begin position="9"/>
        <end position="69"/>
    </location>
</feature>
<dbReference type="PRINTS" id="PR00455">
    <property type="entry name" value="HTHTETR"/>
</dbReference>
<dbReference type="SUPFAM" id="SSF46689">
    <property type="entry name" value="Homeodomain-like"/>
    <property type="match status" value="1"/>
</dbReference>
<name>A0A6M8HYH3_9PROT</name>
<dbReference type="PROSITE" id="PS50977">
    <property type="entry name" value="HTH_TETR_2"/>
    <property type="match status" value="1"/>
</dbReference>
<proteinExistence type="predicted"/>
<dbReference type="InterPro" id="IPR009057">
    <property type="entry name" value="Homeodomain-like_sf"/>
</dbReference>
<accession>A0A6M8HYH3</accession>
<protein>
    <submittedName>
        <fullName evidence="6">TetR/AcrR family transcriptional regulator</fullName>
    </submittedName>
</protein>
<evidence type="ECO:0000256" key="1">
    <source>
        <dbReference type="ARBA" id="ARBA00023015"/>
    </source>
</evidence>
<keyword evidence="3" id="KW-0804">Transcription</keyword>
<geneLocation type="plasmid" evidence="6 7">
    <name>unnamed2</name>
</geneLocation>
<dbReference type="AlphaFoldDB" id="A0A6M8HYH3"/>
<keyword evidence="6" id="KW-0614">Plasmid</keyword>
<dbReference type="Gene3D" id="1.10.357.10">
    <property type="entry name" value="Tetracycline Repressor, domain 2"/>
    <property type="match status" value="1"/>
</dbReference>
<evidence type="ECO:0000256" key="3">
    <source>
        <dbReference type="ARBA" id="ARBA00023163"/>
    </source>
</evidence>
<dbReference type="InterPro" id="IPR036271">
    <property type="entry name" value="Tet_transcr_reg_TetR-rel_C_sf"/>
</dbReference>
<dbReference type="Gene3D" id="1.10.10.60">
    <property type="entry name" value="Homeodomain-like"/>
    <property type="match status" value="1"/>
</dbReference>
<dbReference type="InterPro" id="IPR023772">
    <property type="entry name" value="DNA-bd_HTH_TetR-type_CS"/>
</dbReference>
<keyword evidence="1" id="KW-0805">Transcription regulation</keyword>
<evidence type="ECO:0000259" key="5">
    <source>
        <dbReference type="PROSITE" id="PS50977"/>
    </source>
</evidence>
<keyword evidence="2 4" id="KW-0238">DNA-binding</keyword>